<keyword evidence="3" id="KW-1185">Reference proteome</keyword>
<evidence type="ECO:0000313" key="3">
    <source>
        <dbReference type="Proteomes" id="UP001205046"/>
    </source>
</evidence>
<feature type="domain" description="HipA-like kinase" evidence="1">
    <location>
        <begin position="27"/>
        <end position="131"/>
    </location>
</feature>
<sequence length="257" mass="28515">MTTTPADKSWWAARITPQPLPAETPAVAEILHQTSSGAAAFQARLEDGRTVWVKTLGNPQGDQVLTTEWVCSQTGRALGFSVAESLIVHLPEPFHHHPLGDPRGHRMRSGPAHATLHLPHAVEINSLRHEKNPDTQSGLAALWEIFLGGDEQWLATPHPHPRLVSFDHSLWLTRGEGDWDATLLHRLADHFWAPPGQPASSHQKVLQALQAISAEEILAILNQVPLQWKTSNQDLAALGWFTSHRIHRLARRMEAAQ</sequence>
<dbReference type="InterPro" id="IPR046748">
    <property type="entry name" value="HipA_2"/>
</dbReference>
<organism evidence="2 3">
    <name type="scientific">Nesterenkonia massiliensis</name>
    <dbReference type="NCBI Taxonomy" id="1232429"/>
    <lineage>
        <taxon>Bacteria</taxon>
        <taxon>Bacillati</taxon>
        <taxon>Actinomycetota</taxon>
        <taxon>Actinomycetes</taxon>
        <taxon>Micrococcales</taxon>
        <taxon>Micrococcaceae</taxon>
        <taxon>Nesterenkonia</taxon>
    </lineage>
</organism>
<evidence type="ECO:0000313" key="2">
    <source>
        <dbReference type="EMBL" id="MCT1606662.1"/>
    </source>
</evidence>
<gene>
    <name evidence="2" type="ORF">M3B43_04830</name>
</gene>
<reference evidence="2 3" key="1">
    <citation type="submission" date="2022-04" db="EMBL/GenBank/DDBJ databases">
        <title>Human microbiome associated bacterial genomes.</title>
        <authorList>
            <person name="Sandstrom S."/>
            <person name="Salamzade R."/>
            <person name="Kalan L.R."/>
        </authorList>
    </citation>
    <scope>NUCLEOTIDE SEQUENCE [LARGE SCALE GENOMIC DNA]</scope>
    <source>
        <strain evidence="3">p3-SID767</strain>
    </source>
</reference>
<evidence type="ECO:0000259" key="1">
    <source>
        <dbReference type="Pfam" id="PF20613"/>
    </source>
</evidence>
<proteinExistence type="predicted"/>
<protein>
    <recommendedName>
        <fullName evidence="1">HipA-like kinase domain-containing protein</fullName>
    </recommendedName>
</protein>
<name>A0ABT2HPR5_9MICC</name>
<accession>A0ABT2HPR5</accession>
<comment type="caution">
    <text evidence="2">The sequence shown here is derived from an EMBL/GenBank/DDBJ whole genome shotgun (WGS) entry which is preliminary data.</text>
</comment>
<dbReference type="EMBL" id="JALXMO010000008">
    <property type="protein sequence ID" value="MCT1606662.1"/>
    <property type="molecule type" value="Genomic_DNA"/>
</dbReference>
<dbReference type="RefSeq" id="WP_260072767.1">
    <property type="nucleotide sequence ID" value="NZ_JALXMO010000008.1"/>
</dbReference>
<dbReference type="Proteomes" id="UP001205046">
    <property type="component" value="Unassembled WGS sequence"/>
</dbReference>
<dbReference type="Pfam" id="PF20613">
    <property type="entry name" value="HipA_2"/>
    <property type="match status" value="1"/>
</dbReference>